<dbReference type="SFLD" id="SFLDG01067">
    <property type="entry name" value="SPASM/twitch_domain_containing"/>
    <property type="match status" value="1"/>
</dbReference>
<comment type="cofactor">
    <cofactor evidence="1">
        <name>[4Fe-4S] cluster</name>
        <dbReference type="ChEBI" id="CHEBI:49883"/>
    </cofactor>
</comment>
<evidence type="ECO:0000313" key="8">
    <source>
        <dbReference type="EMBL" id="QOY38059.1"/>
    </source>
</evidence>
<dbReference type="Pfam" id="PF04055">
    <property type="entry name" value="Radical_SAM"/>
    <property type="match status" value="1"/>
</dbReference>
<dbReference type="EMBL" id="CP063356">
    <property type="protein sequence ID" value="QOY38059.1"/>
    <property type="molecule type" value="Genomic_DNA"/>
</dbReference>
<evidence type="ECO:0000256" key="2">
    <source>
        <dbReference type="ARBA" id="ARBA00022485"/>
    </source>
</evidence>
<name>A0A7S7RDG8_9BACI</name>
<dbReference type="GO" id="GO:0046872">
    <property type="term" value="F:metal ion binding"/>
    <property type="evidence" value="ECO:0007669"/>
    <property type="project" value="UniProtKB-KW"/>
</dbReference>
<dbReference type="CDD" id="cd01335">
    <property type="entry name" value="Radical_SAM"/>
    <property type="match status" value="1"/>
</dbReference>
<evidence type="ECO:0000256" key="4">
    <source>
        <dbReference type="ARBA" id="ARBA00022723"/>
    </source>
</evidence>
<keyword evidence="5" id="KW-0408">Iron</keyword>
<dbReference type="SFLD" id="SFLDS00029">
    <property type="entry name" value="Radical_SAM"/>
    <property type="match status" value="1"/>
</dbReference>
<evidence type="ECO:0000259" key="7">
    <source>
        <dbReference type="PROSITE" id="PS51918"/>
    </source>
</evidence>
<dbReference type="PANTHER" id="PTHR43787:SF3">
    <property type="entry name" value="ARYLSULFATASE REGULATORY PROTEIN"/>
    <property type="match status" value="1"/>
</dbReference>
<keyword evidence="2" id="KW-0004">4Fe-4S</keyword>
<dbReference type="Proteomes" id="UP000180175">
    <property type="component" value="Chromosome"/>
</dbReference>
<keyword evidence="4" id="KW-0479">Metal-binding</keyword>
<protein>
    <submittedName>
        <fullName evidence="8">Radical SAM/SPASM domain-containing protein</fullName>
    </submittedName>
</protein>
<dbReference type="SFLD" id="SFLDG01386">
    <property type="entry name" value="main_SPASM_domain-containing"/>
    <property type="match status" value="1"/>
</dbReference>
<proteinExistence type="predicted"/>
<feature type="domain" description="Radical SAM core" evidence="7">
    <location>
        <begin position="83"/>
        <end position="306"/>
    </location>
</feature>
<dbReference type="KEGG" id="aia:AWH56_011250"/>
<dbReference type="InterPro" id="IPR058240">
    <property type="entry name" value="rSAM_sf"/>
</dbReference>
<dbReference type="UniPathway" id="UPA00782"/>
<dbReference type="InterPro" id="IPR013785">
    <property type="entry name" value="Aldolase_TIM"/>
</dbReference>
<organism evidence="8 9">
    <name type="scientific">Anaerobacillus isosaccharinicus</name>
    <dbReference type="NCBI Taxonomy" id="1532552"/>
    <lineage>
        <taxon>Bacteria</taxon>
        <taxon>Bacillati</taxon>
        <taxon>Bacillota</taxon>
        <taxon>Bacilli</taxon>
        <taxon>Bacillales</taxon>
        <taxon>Bacillaceae</taxon>
        <taxon>Anaerobacillus</taxon>
    </lineage>
</organism>
<keyword evidence="3" id="KW-0949">S-adenosyl-L-methionine</keyword>
<evidence type="ECO:0000313" key="9">
    <source>
        <dbReference type="Proteomes" id="UP000180175"/>
    </source>
</evidence>
<reference evidence="8 9" key="2">
    <citation type="journal article" date="2019" name="Int. J. Syst. Evol. Microbiol.">
        <title>Anaerobacillus isosaccharinicus sp. nov., an alkaliphilic bacterium which degrades isosaccharinic acid.</title>
        <authorList>
            <person name="Bassil N.M."/>
            <person name="Lloyd J.R."/>
        </authorList>
    </citation>
    <scope>NUCLEOTIDE SEQUENCE [LARGE SCALE GENOMIC DNA]</scope>
    <source>
        <strain evidence="8 9">NB2006</strain>
    </source>
</reference>
<dbReference type="RefSeq" id="WP_182081217.1">
    <property type="nucleotide sequence ID" value="NZ_CP063356.2"/>
</dbReference>
<dbReference type="InterPro" id="IPR007197">
    <property type="entry name" value="rSAM"/>
</dbReference>
<dbReference type="PANTHER" id="PTHR43787">
    <property type="entry name" value="FEMO COFACTOR BIOSYNTHESIS PROTEIN NIFB-RELATED"/>
    <property type="match status" value="1"/>
</dbReference>
<dbReference type="SUPFAM" id="SSF102114">
    <property type="entry name" value="Radical SAM enzymes"/>
    <property type="match status" value="1"/>
</dbReference>
<dbReference type="Gene3D" id="3.20.20.70">
    <property type="entry name" value="Aldolase class I"/>
    <property type="match status" value="1"/>
</dbReference>
<dbReference type="InterPro" id="IPR023867">
    <property type="entry name" value="Sulphatase_maturase_rSAM"/>
</dbReference>
<dbReference type="GO" id="GO:0016491">
    <property type="term" value="F:oxidoreductase activity"/>
    <property type="evidence" value="ECO:0007669"/>
    <property type="project" value="InterPro"/>
</dbReference>
<dbReference type="SFLD" id="SFLDG01384">
    <property type="entry name" value="thioether_bond_formation_requi"/>
    <property type="match status" value="1"/>
</dbReference>
<gene>
    <name evidence="8" type="ORF">AWH56_011250</name>
</gene>
<evidence type="ECO:0000256" key="1">
    <source>
        <dbReference type="ARBA" id="ARBA00001966"/>
    </source>
</evidence>
<keyword evidence="9" id="KW-1185">Reference proteome</keyword>
<dbReference type="NCBIfam" id="TIGR04085">
    <property type="entry name" value="rSAM_more_4Fe4S"/>
    <property type="match status" value="1"/>
</dbReference>
<dbReference type="GO" id="GO:0051539">
    <property type="term" value="F:4 iron, 4 sulfur cluster binding"/>
    <property type="evidence" value="ECO:0007669"/>
    <property type="project" value="UniProtKB-KW"/>
</dbReference>
<accession>A0A7S7RDG8</accession>
<dbReference type="PROSITE" id="PS51918">
    <property type="entry name" value="RADICAL_SAM"/>
    <property type="match status" value="1"/>
</dbReference>
<evidence type="ECO:0000256" key="3">
    <source>
        <dbReference type="ARBA" id="ARBA00022691"/>
    </source>
</evidence>
<reference evidence="8 9" key="1">
    <citation type="journal article" date="2017" name="Genome Announc.">
        <title>Draft Genome Sequences of Four Alkaliphilic Bacteria Belonging to the Anaerobacillus Genus.</title>
        <authorList>
            <person name="Bassil N.M."/>
            <person name="Lloyd J.R."/>
        </authorList>
    </citation>
    <scope>NUCLEOTIDE SEQUENCE [LARGE SCALE GENOMIC DNA]</scope>
    <source>
        <strain evidence="8 9">NB2006</strain>
    </source>
</reference>
<evidence type="ECO:0000256" key="6">
    <source>
        <dbReference type="ARBA" id="ARBA00023014"/>
    </source>
</evidence>
<keyword evidence="6" id="KW-0411">Iron-sulfur</keyword>
<dbReference type="AlphaFoldDB" id="A0A7S7RDG8"/>
<sequence length="438" mass="50263">MYRPSRFNVITETDSNELILYNSYTGAIALFEKKEGEEVRKVLTKKQVTQSSLLEQLIEQGFLVSEDIDEKRRATFLHQSMHRADLLHLVLLPTEACNFRCTYCYEDFPRGKMTEKAKRGLINYIKKEARFLRQLTISWYGGEPLLADDVINELSDEFLQVAKEHDIDYSAEITTNGYLLTKEKFQQLLNNGIRQFMITIDGIAEEHNKRRKLANGDGSFKTIIENLSTIKNMAGDFEITIRTNFDEESLETLPLFISEMKQLFQTDQRFKLFFRPIARWGGENDDCLPVCDQRTVDQKIWEFSELAIDEGLPISSIVAGSLQPTASVCYAAKPNSFIVASDGSLFKCTLAFGDDDNKIGSLNEDGTMLINYDKLAKWTTSGEETDEHCQACFFRPACQGNHCPYYRKTTGERPCSHEKRQIKKVLKLIVKENVECRM</sequence>
<dbReference type="InterPro" id="IPR023885">
    <property type="entry name" value="4Fe4S-binding_SPASM_dom"/>
</dbReference>
<evidence type="ECO:0000256" key="5">
    <source>
        <dbReference type="ARBA" id="ARBA00023004"/>
    </source>
</evidence>